<dbReference type="InterPro" id="IPR051184">
    <property type="entry name" value="Tyrosine-phos_adapter"/>
</dbReference>
<dbReference type="PRINTS" id="PR00499">
    <property type="entry name" value="P67PHOX"/>
</dbReference>
<dbReference type="Pfam" id="PF00018">
    <property type="entry name" value="SH3_1"/>
    <property type="match status" value="1"/>
</dbReference>
<dbReference type="FunFam" id="2.30.30.40:FF:000110">
    <property type="entry name" value="Cytoplasmic protein"/>
    <property type="match status" value="1"/>
</dbReference>
<keyword evidence="10" id="KW-1185">Reference proteome</keyword>
<accession>A0AAN5C792</accession>
<dbReference type="FunFam" id="2.30.30.40:FF:000061">
    <property type="entry name" value="Cytoplasmic protein"/>
    <property type="match status" value="1"/>
</dbReference>
<feature type="signal peptide" evidence="6">
    <location>
        <begin position="1"/>
        <end position="16"/>
    </location>
</feature>
<feature type="region of interest" description="Disordered" evidence="5">
    <location>
        <begin position="314"/>
        <end position="357"/>
    </location>
</feature>
<feature type="domain" description="SH3" evidence="8">
    <location>
        <begin position="52"/>
        <end position="111"/>
    </location>
</feature>
<dbReference type="Pfam" id="PF14604">
    <property type="entry name" value="SH3_9"/>
    <property type="match status" value="1"/>
</dbReference>
<evidence type="ECO:0000256" key="5">
    <source>
        <dbReference type="SAM" id="MobiDB-lite"/>
    </source>
</evidence>
<reference evidence="10" key="1">
    <citation type="submission" date="2022-10" db="EMBL/GenBank/DDBJ databases">
        <title>Genome assembly of Pristionchus species.</title>
        <authorList>
            <person name="Yoshida K."/>
            <person name="Sommer R.J."/>
        </authorList>
    </citation>
    <scope>NUCLEOTIDE SEQUENCE [LARGE SCALE GENOMIC DNA]</scope>
    <source>
        <strain evidence="10">RS5460</strain>
    </source>
</reference>
<dbReference type="CDD" id="cd11766">
    <property type="entry name" value="SH3_Nck_2"/>
    <property type="match status" value="1"/>
</dbReference>
<dbReference type="CDD" id="cd11765">
    <property type="entry name" value="SH3_Nck_1"/>
    <property type="match status" value="1"/>
</dbReference>
<dbReference type="CDD" id="cd11767">
    <property type="entry name" value="SH3_Nck_3"/>
    <property type="match status" value="1"/>
</dbReference>
<keyword evidence="2 3" id="KW-0727">SH2 domain</keyword>
<evidence type="ECO:0008006" key="11">
    <source>
        <dbReference type="Google" id="ProtNLM"/>
    </source>
</evidence>
<protein>
    <recommendedName>
        <fullName evidence="11">Nck-1</fullName>
    </recommendedName>
</protein>
<evidence type="ECO:0000256" key="3">
    <source>
        <dbReference type="PROSITE-ProRule" id="PRU00191"/>
    </source>
</evidence>
<sequence>IVQLLVFICSRLVLFAKHLLIIVAVVPDMRPKHSTETTTSLRFDSKAMASSAGDVFVVVKYDYTAQEDQELSMKKNERLKLLDDSKNWWKVMNESGQIGFVPSNYVRMESFVDKAKGTIKGITGGGATGRSTGYPRGNETESDPRGVLSQQNSSFPNNSSNGAVFFKAGAMQARVRFTYEPKLEDELELTKGDTITIVEKSSDGWWKGECRGKTGWFPSNYVEEVTPTPPPVAAVVPPPVRAGNGNTPVLEMVVALYSFDASSAEEMSFRKGDRLEIIDHPEHDPEWWMARSPSGASGLVPRNYIEVISSGPSVAPPPAISDSPSSAWYKPPQQQKSMETAYPPSGGRGGTTTGGTMVGEPWYFGRVSRDEAERLLQRAASGDFLVRDSESQPGDLSISLKTHDRNRHFKIQLVGGELKIGNRSFSSMHQLISHYMNHPIFSQDTEKLYLIRPLPQ</sequence>
<dbReference type="Proteomes" id="UP001328107">
    <property type="component" value="Unassembled WGS sequence"/>
</dbReference>
<dbReference type="GO" id="GO:0016477">
    <property type="term" value="P:cell migration"/>
    <property type="evidence" value="ECO:0007669"/>
    <property type="project" value="TreeGrafter"/>
</dbReference>
<comment type="caution">
    <text evidence="9">The sequence shown here is derived from an EMBL/GenBank/DDBJ whole genome shotgun (WGS) entry which is preliminary data.</text>
</comment>
<dbReference type="Pfam" id="PF07653">
    <property type="entry name" value="SH3_2"/>
    <property type="match status" value="1"/>
</dbReference>
<evidence type="ECO:0000313" key="9">
    <source>
        <dbReference type="EMBL" id="GMR32582.1"/>
    </source>
</evidence>
<evidence type="ECO:0000259" key="8">
    <source>
        <dbReference type="PROSITE" id="PS50002"/>
    </source>
</evidence>
<feature type="region of interest" description="Disordered" evidence="5">
    <location>
        <begin position="122"/>
        <end position="156"/>
    </location>
</feature>
<dbReference type="PROSITE" id="PS50002">
    <property type="entry name" value="SH3"/>
    <property type="match status" value="3"/>
</dbReference>
<dbReference type="InterPro" id="IPR001452">
    <property type="entry name" value="SH3_domain"/>
</dbReference>
<dbReference type="PROSITE" id="PS50001">
    <property type="entry name" value="SH2"/>
    <property type="match status" value="1"/>
</dbReference>
<proteinExistence type="predicted"/>
<dbReference type="PRINTS" id="PR00401">
    <property type="entry name" value="SH2DOMAIN"/>
</dbReference>
<name>A0AAN5C792_9BILA</name>
<dbReference type="PANTHER" id="PTHR19969:SF14">
    <property type="entry name" value="DREADLOCKS, ISOFORM B"/>
    <property type="match status" value="1"/>
</dbReference>
<dbReference type="Pfam" id="PF00017">
    <property type="entry name" value="SH2"/>
    <property type="match status" value="1"/>
</dbReference>
<evidence type="ECO:0000256" key="6">
    <source>
        <dbReference type="SAM" id="SignalP"/>
    </source>
</evidence>
<dbReference type="PRINTS" id="PR00452">
    <property type="entry name" value="SH3DOMAIN"/>
</dbReference>
<keyword evidence="1 4" id="KW-0728">SH3 domain</keyword>
<dbReference type="SUPFAM" id="SSF50044">
    <property type="entry name" value="SH3-domain"/>
    <property type="match status" value="3"/>
</dbReference>
<dbReference type="EMBL" id="BTRK01000001">
    <property type="protein sequence ID" value="GMR32582.1"/>
    <property type="molecule type" value="Genomic_DNA"/>
</dbReference>
<gene>
    <name evidence="9" type="ORF">PMAYCL1PPCAC_02777</name>
</gene>
<dbReference type="SMART" id="SM00252">
    <property type="entry name" value="SH2"/>
    <property type="match status" value="1"/>
</dbReference>
<evidence type="ECO:0000313" key="10">
    <source>
        <dbReference type="Proteomes" id="UP001328107"/>
    </source>
</evidence>
<dbReference type="InterPro" id="IPR036860">
    <property type="entry name" value="SH2_dom_sf"/>
</dbReference>
<keyword evidence="6" id="KW-0732">Signal</keyword>
<evidence type="ECO:0000256" key="2">
    <source>
        <dbReference type="ARBA" id="ARBA00022999"/>
    </source>
</evidence>
<dbReference type="InterPro" id="IPR000980">
    <property type="entry name" value="SH2"/>
</dbReference>
<dbReference type="SMART" id="SM00326">
    <property type="entry name" value="SH3"/>
    <property type="match status" value="3"/>
</dbReference>
<feature type="domain" description="SH2" evidence="7">
    <location>
        <begin position="362"/>
        <end position="454"/>
    </location>
</feature>
<feature type="domain" description="SH3" evidence="8">
    <location>
        <begin position="168"/>
        <end position="227"/>
    </location>
</feature>
<dbReference type="Gene3D" id="3.30.505.10">
    <property type="entry name" value="SH2 domain"/>
    <property type="match status" value="1"/>
</dbReference>
<dbReference type="InterPro" id="IPR036028">
    <property type="entry name" value="SH3-like_dom_sf"/>
</dbReference>
<dbReference type="GO" id="GO:0005737">
    <property type="term" value="C:cytoplasm"/>
    <property type="evidence" value="ECO:0007669"/>
    <property type="project" value="TreeGrafter"/>
</dbReference>
<feature type="chain" id="PRO_5042922633" description="Nck-1" evidence="6">
    <location>
        <begin position="17"/>
        <end position="456"/>
    </location>
</feature>
<feature type="domain" description="SH3" evidence="8">
    <location>
        <begin position="248"/>
        <end position="310"/>
    </location>
</feature>
<dbReference type="GO" id="GO:0035591">
    <property type="term" value="F:signaling adaptor activity"/>
    <property type="evidence" value="ECO:0007669"/>
    <property type="project" value="TreeGrafter"/>
</dbReference>
<dbReference type="SUPFAM" id="SSF55550">
    <property type="entry name" value="SH2 domain"/>
    <property type="match status" value="1"/>
</dbReference>
<dbReference type="GO" id="GO:0030971">
    <property type="term" value="F:receptor tyrosine kinase binding"/>
    <property type="evidence" value="ECO:0007669"/>
    <property type="project" value="TreeGrafter"/>
</dbReference>
<organism evidence="9 10">
    <name type="scientific">Pristionchus mayeri</name>
    <dbReference type="NCBI Taxonomy" id="1317129"/>
    <lineage>
        <taxon>Eukaryota</taxon>
        <taxon>Metazoa</taxon>
        <taxon>Ecdysozoa</taxon>
        <taxon>Nematoda</taxon>
        <taxon>Chromadorea</taxon>
        <taxon>Rhabditida</taxon>
        <taxon>Rhabditina</taxon>
        <taxon>Diplogasteromorpha</taxon>
        <taxon>Diplogasteroidea</taxon>
        <taxon>Neodiplogasteridae</taxon>
        <taxon>Pristionchus</taxon>
    </lineage>
</organism>
<evidence type="ECO:0000259" key="7">
    <source>
        <dbReference type="PROSITE" id="PS50001"/>
    </source>
</evidence>
<dbReference type="PANTHER" id="PTHR19969">
    <property type="entry name" value="SH2-SH3 ADAPTOR PROTEIN-RELATED"/>
    <property type="match status" value="1"/>
</dbReference>
<dbReference type="Gene3D" id="2.30.30.40">
    <property type="entry name" value="SH3 Domains"/>
    <property type="match status" value="3"/>
</dbReference>
<feature type="non-terminal residue" evidence="9">
    <location>
        <position position="1"/>
    </location>
</feature>
<dbReference type="GO" id="GO:0048013">
    <property type="term" value="P:ephrin receptor signaling pathway"/>
    <property type="evidence" value="ECO:0007669"/>
    <property type="project" value="TreeGrafter"/>
</dbReference>
<evidence type="ECO:0000256" key="4">
    <source>
        <dbReference type="PROSITE-ProRule" id="PRU00192"/>
    </source>
</evidence>
<feature type="compositionally biased region" description="Gly residues" evidence="5">
    <location>
        <begin position="346"/>
        <end position="357"/>
    </location>
</feature>
<dbReference type="AlphaFoldDB" id="A0AAN5C792"/>
<evidence type="ECO:0000256" key="1">
    <source>
        <dbReference type="ARBA" id="ARBA00022443"/>
    </source>
</evidence>